<dbReference type="PROSITE" id="PS00932">
    <property type="entry name" value="MOLYBDOPTERIN_PROK_3"/>
    <property type="match status" value="1"/>
</dbReference>
<dbReference type="Pfam" id="PF00384">
    <property type="entry name" value="Molybdopterin"/>
    <property type="match status" value="1"/>
</dbReference>
<dbReference type="NCBIfam" id="TIGR00509">
    <property type="entry name" value="bisC_fam"/>
    <property type="match status" value="1"/>
</dbReference>
<dbReference type="FunFam" id="3.40.228.10:FF:000003">
    <property type="entry name" value="Biotin sulfoxide reductase 2"/>
    <property type="match status" value="1"/>
</dbReference>
<dbReference type="Pfam" id="PF01568">
    <property type="entry name" value="Molydop_binding"/>
    <property type="match status" value="1"/>
</dbReference>
<dbReference type="Pfam" id="PF18364">
    <property type="entry name" value="Molybdopterin_N"/>
    <property type="match status" value="1"/>
</dbReference>
<feature type="binding site" evidence="6">
    <location>
        <position position="504"/>
    </location>
    <ligand>
        <name>Mo-bis(molybdopterin guanine dinucleotide)</name>
        <dbReference type="ChEBI" id="CHEBI:60539"/>
    </ligand>
</feature>
<feature type="binding site" evidence="6">
    <location>
        <position position="380"/>
    </location>
    <ligand>
        <name>Mo-bis(molybdopterin guanine dinucleotide)</name>
        <dbReference type="ChEBI" id="CHEBI:60539"/>
    </ligand>
</feature>
<feature type="binding site" evidence="6">
    <location>
        <position position="508"/>
    </location>
    <ligand>
        <name>Mo-bis(molybdopterin guanine dinucleotide)</name>
        <dbReference type="ChEBI" id="CHEBI:60539"/>
    </ligand>
</feature>
<dbReference type="InterPro" id="IPR006655">
    <property type="entry name" value="Mopterin_OxRdtase_prok_CS"/>
</dbReference>
<dbReference type="InterPro" id="IPR050612">
    <property type="entry name" value="Prok_Mopterin_Oxidored"/>
</dbReference>
<comment type="cofactor">
    <cofactor evidence="6">
        <name>Mo-bis(molybdopterin guanine dinucleotide)</name>
        <dbReference type="ChEBI" id="CHEBI:60539"/>
    </cofactor>
    <text evidence="6">Binds 1 molybdenum-bis(molybdopterin guanine dinucleotide) (Mo-bis-MGD) cofactor per subunit.</text>
</comment>
<dbReference type="eggNOG" id="COG0243">
    <property type="taxonomic scope" value="Bacteria"/>
</dbReference>
<dbReference type="Gene3D" id="3.90.55.10">
    <property type="entry name" value="Dimethylsulfoxide Reductase, domain 3"/>
    <property type="match status" value="1"/>
</dbReference>
<dbReference type="GO" id="GO:0016491">
    <property type="term" value="F:oxidoreductase activity"/>
    <property type="evidence" value="ECO:0007669"/>
    <property type="project" value="UniProtKB-KW"/>
</dbReference>
<evidence type="ECO:0000259" key="9">
    <source>
        <dbReference type="Pfam" id="PF18364"/>
    </source>
</evidence>
<feature type="domain" description="Molybdopterin oxidoreductase" evidence="7">
    <location>
        <begin position="108"/>
        <end position="591"/>
    </location>
</feature>
<feature type="domain" description="Molybdopterin oxidoreductase N-terminal" evidence="9">
    <location>
        <begin position="64"/>
        <end position="105"/>
    </location>
</feature>
<feature type="domain" description="Molybdopterin dinucleotide-binding" evidence="8">
    <location>
        <begin position="716"/>
        <end position="829"/>
    </location>
</feature>
<dbReference type="Gene3D" id="2.40.40.20">
    <property type="match status" value="1"/>
</dbReference>
<evidence type="ECO:0000313" key="11">
    <source>
        <dbReference type="Proteomes" id="UP000192902"/>
    </source>
</evidence>
<dbReference type="EMBL" id="CP020867">
    <property type="protein sequence ID" value="ARJ56618.1"/>
    <property type="molecule type" value="Genomic_DNA"/>
</dbReference>
<feature type="binding site" evidence="6">
    <location>
        <position position="551"/>
    </location>
    <ligand>
        <name>Mo-bis(molybdopterin guanine dinucleotide)</name>
        <dbReference type="ChEBI" id="CHEBI:60539"/>
    </ligand>
</feature>
<dbReference type="GO" id="GO:0030288">
    <property type="term" value="C:outer membrane-bounded periplasmic space"/>
    <property type="evidence" value="ECO:0007669"/>
    <property type="project" value="TreeGrafter"/>
</dbReference>
<organism evidence="10 11">
    <name type="scientific">Campylobacter cuniculorum DSM 23162 = LMG 24588</name>
    <dbReference type="NCBI Taxonomy" id="1121267"/>
    <lineage>
        <taxon>Bacteria</taxon>
        <taxon>Pseudomonadati</taxon>
        <taxon>Campylobacterota</taxon>
        <taxon>Epsilonproteobacteria</taxon>
        <taxon>Campylobacterales</taxon>
        <taxon>Campylobacteraceae</taxon>
        <taxon>Campylobacter</taxon>
    </lineage>
</organism>
<comment type="similarity">
    <text evidence="1">Belongs to the prokaryotic molybdopterin-containing oxidoreductase family.</text>
</comment>
<evidence type="ECO:0000313" key="10">
    <source>
        <dbReference type="EMBL" id="ARJ56618.1"/>
    </source>
</evidence>
<protein>
    <submittedName>
        <fullName evidence="10">Molybdopterin-containing oxidoreductase II, DMSO/TMAO/BSO reductase family, catalytic subunit</fullName>
    </submittedName>
</protein>
<evidence type="ECO:0000259" key="8">
    <source>
        <dbReference type="Pfam" id="PF01568"/>
    </source>
</evidence>
<sequence length="856" mass="95903">MNIYKKMQKTLKKENKMGLDRRKFLKIGANLSIALPLMPNIIHAKGIEASKINSGLVKNGSVITAAHWGILKLSIKDGKIVKSEPWEKVTNMDNPLQHYTADMVYKSRIKYPYVRKSYLENPDNPKTELRGKDEFVRVSYDEAIKLIAKELKKTREQKGTQAIFGGSYGWKSSGNMQNARILLHRFLNVTGGFVGVSGDYSTGASQVIMPYVVGSIEVYEQQTSWDNILKHSKYVVIWGADPISTLRIAWTASDQRGLAYFEKLKKSKIKVICIDPIRTDTCKFLNAKWIAPKPNTDVALMMGMASHLIAKQKVDYNFLETYTTGFEQFKSYLEGKEDGIKKDVKWASQICGIEEKTIRELAENFYDNPTMIMSGWAMQRAQHGEQPHWMLVTLCSMLGQIGTKGGGFGLSYHYSNGGVPTCKGGVIGGITALSVGIWKNGKFKGLAQSNNASEGAEWLQNAASYSFPLARISDALLHPGKTIDHNGEKITYPNIDFIYWVGGNPLVHHQDTNTLLKAWRKPRTIVVNEIYWTPSAKMADIVMPATSSYERDDITMSGDYANMHIVPMKQAVLPEGESKDDYEIFADICKVYGENVFNAYTQNGLKAKDFIKEYYENALNQTKSFGEVFATPMPSFEEFWAKNEPITFQAPNENVEYIRFADFIEDPILNTLGTDSGLIEIYSQSIAKYNYDDCKAHPTWFEPIEWLGNASKEAPFHLLTNHPANRLHSQMCHTSLREKYAVKGREPILINKKDASKLGIKNGDIVRVFNKRGEVLAGAVVSDDILEGVVRLCEGGWYDPDEKGLCKYGSANVLTLDMPTSKLANGNIAHTGLVNIEKYKGDLPLVTAFKSPKGAL</sequence>
<reference evidence="10 11" key="1">
    <citation type="submission" date="2017-04" db="EMBL/GenBank/DDBJ databases">
        <title>Complete genome sequence of the Campylobacter cuniculorum type strain LMG24588.</title>
        <authorList>
            <person name="Miller W.G."/>
            <person name="Yee E."/>
            <person name="Revez J."/>
            <person name="Bono J.L."/>
            <person name="Rossi M."/>
        </authorList>
    </citation>
    <scope>NUCLEOTIDE SEQUENCE [LARGE SCALE GENOMIC DNA]</scope>
    <source>
        <strain evidence="10 11">LMG 24588</strain>
    </source>
</reference>
<feature type="binding site" evidence="6">
    <location>
        <position position="170"/>
    </location>
    <ligand>
        <name>Mo-bis(molybdopterin guanine dinucleotide)</name>
        <dbReference type="ChEBI" id="CHEBI:60539"/>
    </ligand>
</feature>
<dbReference type="CDD" id="cd02769">
    <property type="entry name" value="MopB_DMSOR-BSOR-TMAOR"/>
    <property type="match status" value="1"/>
</dbReference>
<dbReference type="InterPro" id="IPR041954">
    <property type="entry name" value="CT_DMSOR/BSOR/TMAOR"/>
</dbReference>
<keyword evidence="4" id="KW-0574">Periplasm</keyword>
<dbReference type="FunFam" id="2.40.40.20:FF:000009">
    <property type="entry name" value="Biotin sulfoxide reductase 2"/>
    <property type="match status" value="1"/>
</dbReference>
<dbReference type="GO" id="GO:0043546">
    <property type="term" value="F:molybdopterin cofactor binding"/>
    <property type="evidence" value="ECO:0007669"/>
    <property type="project" value="InterPro"/>
</dbReference>
<dbReference type="Gene3D" id="3.40.228.10">
    <property type="entry name" value="Dimethylsulfoxide Reductase, domain 2"/>
    <property type="match status" value="1"/>
</dbReference>
<dbReference type="KEGG" id="ccun:CCUN_1017"/>
<dbReference type="SUPFAM" id="SSF53706">
    <property type="entry name" value="Formate dehydrogenase/DMSO reductase, domains 1-3"/>
    <property type="match status" value="1"/>
</dbReference>
<dbReference type="Gene3D" id="3.40.50.740">
    <property type="match status" value="1"/>
</dbReference>
<accession>A0A1W6BX18</accession>
<gene>
    <name evidence="10" type="ORF">CCUN_1017</name>
</gene>
<keyword evidence="5" id="KW-0560">Oxidoreductase</keyword>
<evidence type="ECO:0000256" key="4">
    <source>
        <dbReference type="ARBA" id="ARBA00022764"/>
    </source>
</evidence>
<dbReference type="InterPro" id="IPR006657">
    <property type="entry name" value="MoPterin_dinucl-bd_dom"/>
</dbReference>
<dbReference type="STRING" id="1121267.CCUN_1017"/>
<dbReference type="CDD" id="cd02793">
    <property type="entry name" value="MopB_CT_DMSOR-BSOR-TMAOR"/>
    <property type="match status" value="1"/>
</dbReference>
<keyword evidence="2 6" id="KW-0500">Molybdenum</keyword>
<dbReference type="PANTHER" id="PTHR43742">
    <property type="entry name" value="TRIMETHYLAMINE-N-OXIDE REDUCTASE"/>
    <property type="match status" value="1"/>
</dbReference>
<dbReference type="GO" id="GO:0009061">
    <property type="term" value="P:anaerobic respiration"/>
    <property type="evidence" value="ECO:0007669"/>
    <property type="project" value="TreeGrafter"/>
</dbReference>
<dbReference type="InterPro" id="IPR041460">
    <property type="entry name" value="Molybdopterin_N"/>
</dbReference>
<name>A0A1W6BX18_9BACT</name>
<dbReference type="SUPFAM" id="SSF50692">
    <property type="entry name" value="ADC-like"/>
    <property type="match status" value="1"/>
</dbReference>
<dbReference type="InterPro" id="IPR006656">
    <property type="entry name" value="Mopterin_OxRdtase"/>
</dbReference>
<dbReference type="GO" id="GO:0009055">
    <property type="term" value="F:electron transfer activity"/>
    <property type="evidence" value="ECO:0007669"/>
    <property type="project" value="TreeGrafter"/>
</dbReference>
<dbReference type="InterPro" id="IPR009010">
    <property type="entry name" value="Asp_de-COase-like_dom_sf"/>
</dbReference>
<evidence type="ECO:0000256" key="2">
    <source>
        <dbReference type="ARBA" id="ARBA00022505"/>
    </source>
</evidence>
<dbReference type="GO" id="GO:0030151">
    <property type="term" value="F:molybdenum ion binding"/>
    <property type="evidence" value="ECO:0007669"/>
    <property type="project" value="TreeGrafter"/>
</dbReference>
<dbReference type="InterPro" id="IPR006658">
    <property type="entry name" value="BisC"/>
</dbReference>
<dbReference type="PANTHER" id="PTHR43742:SF10">
    <property type="entry name" value="TRIMETHYLAMINE-N-OXIDE REDUCTASE 2"/>
    <property type="match status" value="1"/>
</dbReference>
<evidence type="ECO:0000259" key="7">
    <source>
        <dbReference type="Pfam" id="PF00384"/>
    </source>
</evidence>
<proteinExistence type="inferred from homology"/>
<feature type="binding site" evidence="6">
    <location>
        <position position="581"/>
    </location>
    <ligand>
        <name>Mo-bis(molybdopterin guanine dinucleotide)</name>
        <dbReference type="ChEBI" id="CHEBI:60539"/>
    </ligand>
</feature>
<evidence type="ECO:0000256" key="1">
    <source>
        <dbReference type="ARBA" id="ARBA00010312"/>
    </source>
</evidence>
<feature type="binding site" evidence="6">
    <location>
        <position position="812"/>
    </location>
    <ligand>
        <name>Mo-bis(molybdopterin guanine dinucleotide)</name>
        <dbReference type="ChEBI" id="CHEBI:60539"/>
    </ligand>
</feature>
<evidence type="ECO:0000256" key="6">
    <source>
        <dbReference type="PIRSR" id="PIRSR606658-1"/>
    </source>
</evidence>
<evidence type="ECO:0000256" key="3">
    <source>
        <dbReference type="ARBA" id="ARBA00022723"/>
    </source>
</evidence>
<keyword evidence="3 6" id="KW-0479">Metal-binding</keyword>
<dbReference type="AlphaFoldDB" id="A0A1W6BX18"/>
<evidence type="ECO:0000256" key="5">
    <source>
        <dbReference type="ARBA" id="ARBA00023002"/>
    </source>
</evidence>
<dbReference type="Proteomes" id="UP000192902">
    <property type="component" value="Chromosome"/>
</dbReference>